<protein>
    <submittedName>
        <fullName evidence="1">Uncharacterized protein</fullName>
    </submittedName>
</protein>
<gene>
    <name evidence="1" type="ORF">E4167_08410</name>
</gene>
<evidence type="ECO:0000313" key="1">
    <source>
        <dbReference type="EMBL" id="QCG65340.1"/>
    </source>
</evidence>
<reference evidence="2" key="1">
    <citation type="submission" date="2019-04" db="EMBL/GenBank/DDBJ databases">
        <title>Complete genome sequence of Pseudomonas veronii strain PVy, a versatile degrader capable of using multiple contaminants as sole carbon sources.</title>
        <authorList>
            <person name="Lopez-Echartea E."/>
            <person name="Ridl J."/>
            <person name="Pajer P."/>
            <person name="Strejcek M."/>
            <person name="Suman J."/>
            <person name="Uhlik O."/>
        </authorList>
    </citation>
    <scope>NUCLEOTIDE SEQUENCE [LARGE SCALE GENOMIC DNA]</scope>
    <source>
        <strain evidence="2">Pvy</strain>
    </source>
</reference>
<proteinExistence type="predicted"/>
<accession>A0A4P7Y4N4</accession>
<dbReference type="Proteomes" id="UP000298274">
    <property type="component" value="Chromosome"/>
</dbReference>
<evidence type="ECO:0000313" key="2">
    <source>
        <dbReference type="Proteomes" id="UP000298274"/>
    </source>
</evidence>
<name>A0A4P7Y4N4_PSEVE</name>
<dbReference type="RefSeq" id="WP_046484327.1">
    <property type="nucleotide sequence ID" value="NZ_CP039631.3"/>
</dbReference>
<dbReference type="EMBL" id="CP039631">
    <property type="protein sequence ID" value="QCG65340.1"/>
    <property type="molecule type" value="Genomic_DNA"/>
</dbReference>
<dbReference type="AlphaFoldDB" id="A0A4P7Y4N4"/>
<organism evidence="1 2">
    <name type="scientific">Pseudomonas veronii</name>
    <dbReference type="NCBI Taxonomy" id="76761"/>
    <lineage>
        <taxon>Bacteria</taxon>
        <taxon>Pseudomonadati</taxon>
        <taxon>Pseudomonadota</taxon>
        <taxon>Gammaproteobacteria</taxon>
        <taxon>Pseudomonadales</taxon>
        <taxon>Pseudomonadaceae</taxon>
        <taxon>Pseudomonas</taxon>
    </lineage>
</organism>
<sequence length="93" mass="10181">MSTQLIGIPMELQIIKHEVLAAVGETADSTMFVSVLNALCQLMNESSSANPSGQIFRLLQGFYLAGKLSEDQLYGFAEKFGQIQLRLNNISEA</sequence>